<dbReference type="InterPro" id="IPR045054">
    <property type="entry name" value="P4HA-like"/>
</dbReference>
<dbReference type="GO" id="GO:0016705">
    <property type="term" value="F:oxidoreductase activity, acting on paired donors, with incorporation or reduction of molecular oxygen"/>
    <property type="evidence" value="ECO:0007669"/>
    <property type="project" value="InterPro"/>
</dbReference>
<accession>A0A345AWN0</accession>
<evidence type="ECO:0000256" key="5">
    <source>
        <dbReference type="ARBA" id="ARBA00023004"/>
    </source>
</evidence>
<evidence type="ECO:0000313" key="8">
    <source>
        <dbReference type="Proteomes" id="UP000257501"/>
    </source>
</evidence>
<evidence type="ECO:0000256" key="3">
    <source>
        <dbReference type="ARBA" id="ARBA00022964"/>
    </source>
</evidence>
<dbReference type="InterPro" id="IPR006620">
    <property type="entry name" value="Pro_4_hyd_alph"/>
</dbReference>
<sequence length="190" mass="22629">MVTNLTDYIKCYDDMFEEDFCKSVIQTFTESYRDVTRIDREQRPTFNELNISQRFMAKDPAWMSIQKHIQTVFIDIVKVYMNALQCEPDFPAKYSFEEFRIKQYNNDGLDQFKDHVDVGDYNSARRFLVMFLYLNDVDDGGQTNFPRLNYAVSPKRGRILLFPATWQYRHSGLPPESDKKYIVGTYLHYL</sequence>
<evidence type="ECO:0000256" key="4">
    <source>
        <dbReference type="ARBA" id="ARBA00023002"/>
    </source>
</evidence>
<dbReference type="SMART" id="SM00702">
    <property type="entry name" value="P4Hc"/>
    <property type="match status" value="1"/>
</dbReference>
<dbReference type="EMBL" id="MH512890">
    <property type="protein sequence ID" value="AXF41313.1"/>
    <property type="molecule type" value="Genomic_DNA"/>
</dbReference>
<comment type="cofactor">
    <cofactor evidence="1">
        <name>L-ascorbate</name>
        <dbReference type="ChEBI" id="CHEBI:38290"/>
    </cofactor>
</comment>
<dbReference type="Gene3D" id="2.60.120.620">
    <property type="entry name" value="q2cbj1_9rhob like domain"/>
    <property type="match status" value="1"/>
</dbReference>
<proteinExistence type="predicted"/>
<dbReference type="GeneID" id="54997292"/>
<dbReference type="Pfam" id="PF13640">
    <property type="entry name" value="2OG-FeII_Oxy_3"/>
    <property type="match status" value="1"/>
</dbReference>
<evidence type="ECO:0000313" key="7">
    <source>
        <dbReference type="EMBL" id="AXF41313.1"/>
    </source>
</evidence>
<dbReference type="Proteomes" id="UP000257501">
    <property type="component" value="Segment"/>
</dbReference>
<organism evidence="7 8">
    <name type="scientific">Cyanophage S-TIM4</name>
    <dbReference type="NCBI Taxonomy" id="1048189"/>
    <lineage>
        <taxon>Viruses</taxon>
        <taxon>Duplodnaviria</taxon>
        <taxon>Heunggongvirae</taxon>
        <taxon>Uroviricota</taxon>
        <taxon>Caudoviricetes</taxon>
        <taxon>Pantevenvirales</taxon>
        <taxon>Kyanoviridae</taxon>
        <taxon>Thaumasvirus</taxon>
        <taxon>Thaumasvirus stim4</taxon>
    </lineage>
</organism>
<keyword evidence="8" id="KW-1185">Reference proteome</keyword>
<dbReference type="InterPro" id="IPR044862">
    <property type="entry name" value="Pro_4_hyd_alph_FE2OG_OXY"/>
</dbReference>
<dbReference type="GO" id="GO:0031418">
    <property type="term" value="F:L-ascorbic acid binding"/>
    <property type="evidence" value="ECO:0007669"/>
    <property type="project" value="InterPro"/>
</dbReference>
<dbReference type="PANTHER" id="PTHR10869">
    <property type="entry name" value="PROLYL 4-HYDROXYLASE ALPHA SUBUNIT"/>
    <property type="match status" value="1"/>
</dbReference>
<evidence type="ECO:0000256" key="2">
    <source>
        <dbReference type="ARBA" id="ARBA00022723"/>
    </source>
</evidence>
<dbReference type="GO" id="GO:0051213">
    <property type="term" value="F:dioxygenase activity"/>
    <property type="evidence" value="ECO:0007669"/>
    <property type="project" value="UniProtKB-KW"/>
</dbReference>
<evidence type="ECO:0000256" key="1">
    <source>
        <dbReference type="ARBA" id="ARBA00001961"/>
    </source>
</evidence>
<keyword evidence="5" id="KW-0408">Iron</keyword>
<keyword evidence="4" id="KW-0560">Oxidoreductase</keyword>
<name>A0A345AWN0_9CAUD</name>
<dbReference type="RefSeq" id="YP_009806434.1">
    <property type="nucleotide sequence ID" value="NC_048015.1"/>
</dbReference>
<gene>
    <name evidence="7" type="primary">ORF_177</name>
    <name evidence="7" type="ORF">S-TIM4_ORF_177</name>
</gene>
<dbReference type="KEGG" id="vg:54997292"/>
<protein>
    <submittedName>
        <fullName evidence="7">2OG-Fe(II) oxygenase</fullName>
    </submittedName>
</protein>
<dbReference type="PANTHER" id="PTHR10869:SF246">
    <property type="entry name" value="TRANSMEMBRANE PROLYL 4-HYDROXYLASE"/>
    <property type="match status" value="1"/>
</dbReference>
<evidence type="ECO:0000259" key="6">
    <source>
        <dbReference type="SMART" id="SM00702"/>
    </source>
</evidence>
<dbReference type="GO" id="GO:0005506">
    <property type="term" value="F:iron ion binding"/>
    <property type="evidence" value="ECO:0007669"/>
    <property type="project" value="InterPro"/>
</dbReference>
<keyword evidence="2" id="KW-0479">Metal-binding</keyword>
<reference evidence="7 8" key="1">
    <citation type="journal article" date="2011" name="Nature">
        <title>Genomic island variability facilitates Prochlorococcus-virus coexistence.</title>
        <authorList>
            <person name="Avrani S."/>
            <person name="Wurtzel O."/>
            <person name="Sharon I."/>
            <person name="Sorek R."/>
            <person name="Lindell D."/>
        </authorList>
    </citation>
    <scope>NUCLEOTIDE SEQUENCE [LARGE SCALE GENOMIC DNA]</scope>
</reference>
<feature type="domain" description="Prolyl 4-hydroxylase alpha subunit" evidence="6">
    <location>
        <begin position="7"/>
        <end position="188"/>
    </location>
</feature>
<keyword evidence="3" id="KW-0223">Dioxygenase</keyword>